<geneLocation type="plasmid" evidence="2">
    <name>pjcm18538 dna</name>
</geneLocation>
<proteinExistence type="predicted"/>
<keyword evidence="2" id="KW-1185">Reference proteome</keyword>
<organism evidence="1 2">
    <name type="scientific">Mycolicibacterium arabiense</name>
    <dbReference type="NCBI Taxonomy" id="1286181"/>
    <lineage>
        <taxon>Bacteria</taxon>
        <taxon>Bacillati</taxon>
        <taxon>Actinomycetota</taxon>
        <taxon>Actinomycetes</taxon>
        <taxon>Mycobacteriales</taxon>
        <taxon>Mycobacteriaceae</taxon>
        <taxon>Mycolicibacterium</taxon>
    </lineage>
</organism>
<evidence type="ECO:0000313" key="1">
    <source>
        <dbReference type="EMBL" id="BBY49494.1"/>
    </source>
</evidence>
<name>A0A7I7RXZ0_9MYCO</name>
<reference evidence="1 2" key="1">
    <citation type="journal article" date="2019" name="Emerg. Microbes Infect.">
        <title>Comprehensive subspecies identification of 175 nontuberculous mycobacteria species based on 7547 genomic profiles.</title>
        <authorList>
            <person name="Matsumoto Y."/>
            <person name="Kinjo T."/>
            <person name="Motooka D."/>
            <person name="Nabeya D."/>
            <person name="Jung N."/>
            <person name="Uechi K."/>
            <person name="Horii T."/>
            <person name="Iida T."/>
            <person name="Fujita J."/>
            <person name="Nakamura S."/>
        </authorList>
    </citation>
    <scope>NUCLEOTIDE SEQUENCE [LARGE SCALE GENOMIC DNA]</scope>
    <source>
        <strain evidence="1 2">JCM 18538</strain>
    </source>
</reference>
<accession>A0A7I7RXZ0</accession>
<gene>
    <name evidence="1" type="ORF">MARA_29620</name>
</gene>
<evidence type="ECO:0000313" key="2">
    <source>
        <dbReference type="Proteomes" id="UP000467428"/>
    </source>
</evidence>
<dbReference type="AlphaFoldDB" id="A0A7I7RXZ0"/>
<sequence>MWRHPLEVAPGPAADVPGRQRVARGVQVRHRRRVDDRRDAAGPRQLIEVPEQPVAVEVIAICNAVRLDSLYVELEKLTKIGRVCRWVTPVFWWFDSRGYAGVLG</sequence>
<dbReference type="EMBL" id="AP022593">
    <property type="protein sequence ID" value="BBY49494.1"/>
    <property type="molecule type" value="Genomic_DNA"/>
</dbReference>
<dbReference type="KEGG" id="marz:MARA_29620"/>
<protein>
    <submittedName>
        <fullName evidence="1">Uncharacterized protein</fullName>
    </submittedName>
</protein>
<dbReference type="Proteomes" id="UP000467428">
    <property type="component" value="Chromosome"/>
</dbReference>